<evidence type="ECO:0000313" key="9">
    <source>
        <dbReference type="Proteomes" id="UP001549251"/>
    </source>
</evidence>
<dbReference type="Pfam" id="PF08281">
    <property type="entry name" value="Sigma70_r4_2"/>
    <property type="match status" value="1"/>
</dbReference>
<dbReference type="InterPro" id="IPR036388">
    <property type="entry name" value="WH-like_DNA-bd_sf"/>
</dbReference>
<proteinExistence type="inferred from homology"/>
<evidence type="ECO:0000313" key="8">
    <source>
        <dbReference type="EMBL" id="MET4568469.1"/>
    </source>
</evidence>
<accession>A0ABV2PTV8</accession>
<evidence type="ECO:0000256" key="2">
    <source>
        <dbReference type="ARBA" id="ARBA00023015"/>
    </source>
</evidence>
<feature type="domain" description="RNA polymerase sigma factor 70 region 4 type 2" evidence="7">
    <location>
        <begin position="131"/>
        <end position="181"/>
    </location>
</feature>
<keyword evidence="9" id="KW-1185">Reference proteome</keyword>
<feature type="compositionally biased region" description="Basic and acidic residues" evidence="5">
    <location>
        <begin position="198"/>
        <end position="209"/>
    </location>
</feature>
<dbReference type="PANTHER" id="PTHR43133:SF63">
    <property type="entry name" value="RNA POLYMERASE SIGMA FACTOR FECI-RELATED"/>
    <property type="match status" value="1"/>
</dbReference>
<dbReference type="PANTHER" id="PTHR43133">
    <property type="entry name" value="RNA POLYMERASE ECF-TYPE SIGMA FACTO"/>
    <property type="match status" value="1"/>
</dbReference>
<evidence type="ECO:0000256" key="4">
    <source>
        <dbReference type="ARBA" id="ARBA00023163"/>
    </source>
</evidence>
<dbReference type="SUPFAM" id="SSF88659">
    <property type="entry name" value="Sigma3 and sigma4 domains of RNA polymerase sigma factors"/>
    <property type="match status" value="1"/>
</dbReference>
<comment type="caution">
    <text evidence="8">The sequence shown here is derived from an EMBL/GenBank/DDBJ whole genome shotgun (WGS) entry which is preliminary data.</text>
</comment>
<dbReference type="SUPFAM" id="SSF88946">
    <property type="entry name" value="Sigma2 domain of RNA polymerase sigma factors"/>
    <property type="match status" value="1"/>
</dbReference>
<dbReference type="InterPro" id="IPR014284">
    <property type="entry name" value="RNA_pol_sigma-70_dom"/>
</dbReference>
<dbReference type="Proteomes" id="UP001549251">
    <property type="component" value="Unassembled WGS sequence"/>
</dbReference>
<dbReference type="Pfam" id="PF04542">
    <property type="entry name" value="Sigma70_r2"/>
    <property type="match status" value="1"/>
</dbReference>
<dbReference type="InterPro" id="IPR013249">
    <property type="entry name" value="RNA_pol_sigma70_r4_t2"/>
</dbReference>
<evidence type="ECO:0000256" key="5">
    <source>
        <dbReference type="SAM" id="MobiDB-lite"/>
    </source>
</evidence>
<evidence type="ECO:0000259" key="6">
    <source>
        <dbReference type="Pfam" id="PF04542"/>
    </source>
</evidence>
<keyword evidence="3" id="KW-0731">Sigma factor</keyword>
<dbReference type="Gene3D" id="1.10.10.10">
    <property type="entry name" value="Winged helix-like DNA-binding domain superfamily/Winged helix DNA-binding domain"/>
    <property type="match status" value="1"/>
</dbReference>
<protein>
    <submittedName>
        <fullName evidence="8">RNA polymerase sigma factor (Sigma-70 family)</fullName>
    </submittedName>
</protein>
<feature type="domain" description="RNA polymerase sigma-70 region 2" evidence="6">
    <location>
        <begin position="37"/>
        <end position="98"/>
    </location>
</feature>
<dbReference type="EMBL" id="JBEPSD010000001">
    <property type="protein sequence ID" value="MET4568469.1"/>
    <property type="molecule type" value="Genomic_DNA"/>
</dbReference>
<dbReference type="Gene3D" id="1.10.1740.10">
    <property type="match status" value="1"/>
</dbReference>
<comment type="similarity">
    <text evidence="1">Belongs to the sigma-70 factor family. ECF subfamily.</text>
</comment>
<gene>
    <name evidence="8" type="ORF">ABIE04_000796</name>
</gene>
<dbReference type="CDD" id="cd06171">
    <property type="entry name" value="Sigma70_r4"/>
    <property type="match status" value="1"/>
</dbReference>
<keyword evidence="4" id="KW-0804">Transcription</keyword>
<keyword evidence="2" id="KW-0805">Transcription regulation</keyword>
<sequence length="216" mass="25179">MWPHRRHDAVIGAWIGVTVRGVDDSLDNWFIREILVHERALMRYLLRSWYRRDEIHDLRQDIYVRVYEAAAKARPAMPKSFMFTTARHLMTDRLRRARVVSIDAVGDLDALNVLIDEVSPERRLSARQELKQLTEAFDRLPDRCREVVWLRRVEELPQKEVALRMGIGEKTVEKQVAKGMRLIAEYFYGGGHTHRSRERAAADAEHGDGHGQQQAD</sequence>
<organism evidence="8 9">
    <name type="scientific">Rhodanobacter soli</name>
    <dbReference type="NCBI Taxonomy" id="590609"/>
    <lineage>
        <taxon>Bacteria</taxon>
        <taxon>Pseudomonadati</taxon>
        <taxon>Pseudomonadota</taxon>
        <taxon>Gammaproteobacteria</taxon>
        <taxon>Lysobacterales</taxon>
        <taxon>Rhodanobacteraceae</taxon>
        <taxon>Rhodanobacter</taxon>
    </lineage>
</organism>
<dbReference type="InterPro" id="IPR013325">
    <property type="entry name" value="RNA_pol_sigma_r2"/>
</dbReference>
<dbReference type="InterPro" id="IPR039425">
    <property type="entry name" value="RNA_pol_sigma-70-like"/>
</dbReference>
<evidence type="ECO:0000259" key="7">
    <source>
        <dbReference type="Pfam" id="PF08281"/>
    </source>
</evidence>
<dbReference type="InterPro" id="IPR007627">
    <property type="entry name" value="RNA_pol_sigma70_r2"/>
</dbReference>
<feature type="region of interest" description="Disordered" evidence="5">
    <location>
        <begin position="194"/>
        <end position="216"/>
    </location>
</feature>
<evidence type="ECO:0000256" key="1">
    <source>
        <dbReference type="ARBA" id="ARBA00010641"/>
    </source>
</evidence>
<reference evidence="8 9" key="1">
    <citation type="submission" date="2024-06" db="EMBL/GenBank/DDBJ databases">
        <title>Sorghum-associated microbial communities from plants grown in Nebraska, USA.</title>
        <authorList>
            <person name="Schachtman D."/>
        </authorList>
    </citation>
    <scope>NUCLEOTIDE SEQUENCE [LARGE SCALE GENOMIC DNA]</scope>
    <source>
        <strain evidence="8 9">1757</strain>
    </source>
</reference>
<dbReference type="InterPro" id="IPR013324">
    <property type="entry name" value="RNA_pol_sigma_r3/r4-like"/>
</dbReference>
<dbReference type="NCBIfam" id="TIGR02937">
    <property type="entry name" value="sigma70-ECF"/>
    <property type="match status" value="1"/>
</dbReference>
<evidence type="ECO:0000256" key="3">
    <source>
        <dbReference type="ARBA" id="ARBA00023082"/>
    </source>
</evidence>
<name>A0ABV2PTV8_9GAMM</name>